<reference key="1">
    <citation type="journal article" date="2014" name="PLoS Genet.">
        <title>Signature Gene Expression Reveals Novel Clues to the Molecular Mechanisms of Dimorphic Transition in Penicillium marneffei.</title>
        <authorList>
            <person name="Yang E."/>
            <person name="Wang G."/>
            <person name="Cai J."/>
            <person name="Woo P.C."/>
            <person name="Lau S.K."/>
            <person name="Yuen K.-Y."/>
            <person name="Chow W.-N."/>
            <person name="Lin X."/>
        </authorList>
    </citation>
    <scope>NUCLEOTIDE SEQUENCE [LARGE SCALE GENOMIC DNA]</scope>
    <source>
        <strain>PM1</strain>
    </source>
</reference>
<dbReference type="GO" id="GO:0003677">
    <property type="term" value="F:DNA binding"/>
    <property type="evidence" value="ECO:0007669"/>
    <property type="project" value="UniProtKB-KW"/>
</dbReference>
<protein>
    <submittedName>
        <fullName evidence="6">Aflatoxin biosynthesis regulatory protein</fullName>
    </submittedName>
</protein>
<dbReference type="eggNOG" id="ENOG502T4ZA">
    <property type="taxonomic scope" value="Eukaryota"/>
</dbReference>
<dbReference type="SMART" id="SM00066">
    <property type="entry name" value="GAL4"/>
    <property type="match status" value="1"/>
</dbReference>
<organism evidence="6">
    <name type="scientific">Talaromyces marneffei PM1</name>
    <dbReference type="NCBI Taxonomy" id="1077442"/>
    <lineage>
        <taxon>Eukaryota</taxon>
        <taxon>Fungi</taxon>
        <taxon>Dikarya</taxon>
        <taxon>Ascomycota</taxon>
        <taxon>Pezizomycotina</taxon>
        <taxon>Eurotiomycetes</taxon>
        <taxon>Eurotiomycetidae</taxon>
        <taxon>Eurotiales</taxon>
        <taxon>Trichocomaceae</taxon>
        <taxon>Talaromyces</taxon>
        <taxon>Talaromyces sect. Talaromyces</taxon>
    </lineage>
</organism>
<keyword evidence="4" id="KW-0539">Nucleus</keyword>
<dbReference type="Gene3D" id="4.10.240.10">
    <property type="entry name" value="Zn(2)-C6 fungal-type DNA-binding domain"/>
    <property type="match status" value="1"/>
</dbReference>
<evidence type="ECO:0000313" key="6">
    <source>
        <dbReference type="EMBL" id="KFX45063.1"/>
    </source>
</evidence>
<evidence type="ECO:0000256" key="3">
    <source>
        <dbReference type="ARBA" id="ARBA00023163"/>
    </source>
</evidence>
<evidence type="ECO:0000256" key="2">
    <source>
        <dbReference type="ARBA" id="ARBA00023125"/>
    </source>
</evidence>
<accession>A0A093XIM9</accession>
<name>A0A093XIM9_TALMA</name>
<dbReference type="AlphaFoldDB" id="A0A093XIM9"/>
<dbReference type="InterPro" id="IPR001138">
    <property type="entry name" value="Zn2Cys6_DnaBD"/>
</dbReference>
<evidence type="ECO:0000256" key="1">
    <source>
        <dbReference type="ARBA" id="ARBA00023015"/>
    </source>
</evidence>
<dbReference type="GO" id="GO:0000981">
    <property type="term" value="F:DNA-binding transcription factor activity, RNA polymerase II-specific"/>
    <property type="evidence" value="ECO:0007669"/>
    <property type="project" value="InterPro"/>
</dbReference>
<reference evidence="6" key="2">
    <citation type="journal article" date="2014" name="PLoS Genet.">
        <title>Signature gene expression reveals novel clues to the molecular mechanisms of dimorphic transition in Penicillium marneffei.</title>
        <authorList>
            <person name="Yang E."/>
            <person name="Wang G."/>
            <person name="Cai J."/>
            <person name="Woo P.C."/>
            <person name="Lau S.K."/>
            <person name="Yuen K.-Y."/>
            <person name="Chow W.-N."/>
            <person name="Lin X."/>
        </authorList>
    </citation>
    <scope>NUCLEOTIDE SEQUENCE</scope>
    <source>
        <strain evidence="6">PM1</strain>
    </source>
</reference>
<dbReference type="PROSITE" id="PS00463">
    <property type="entry name" value="ZN2_CY6_FUNGAL_1"/>
    <property type="match status" value="1"/>
</dbReference>
<keyword evidence="3" id="KW-0804">Transcription</keyword>
<dbReference type="HOGENOM" id="CLU_024655_1_2_1"/>
<dbReference type="SUPFAM" id="SSF57701">
    <property type="entry name" value="Zn2/Cys6 DNA-binding domain"/>
    <property type="match status" value="1"/>
</dbReference>
<sequence>MSVLRKACRQCTVSKRKCIVQLPKCERCSQKGLACTYDLEPINAPTGKPELKPQLSFNPSNCDTPGYCVFKTLKIRPQDVDPAICRPGHNDAFEIIRLGFKTVPETLKAEKPATFAHPKLKMRHHSYDHIAVFREMGKDAVNERNFNELLHLDIKTVPMEEALTAVQALLIYLATFIFSPNGPEQFDLVQLMNTLSAWTQALFPSAQNEMPRDQSPWQEWLFAESVRRTILMSYAMTVAVSSYQYGYCSNWLFLESLPFDSRAGLWMAESPQAWIAAARVRTGEEVGEKLQSYHEYSESLIGKNDDFHGDIFLKLIVNGHNGVN</sequence>
<evidence type="ECO:0000259" key="5">
    <source>
        <dbReference type="PROSITE" id="PS50048"/>
    </source>
</evidence>
<dbReference type="InterPro" id="IPR036864">
    <property type="entry name" value="Zn2-C6_fun-type_DNA-bd_sf"/>
</dbReference>
<dbReference type="Pfam" id="PF00172">
    <property type="entry name" value="Zn_clus"/>
    <property type="match status" value="1"/>
</dbReference>
<gene>
    <name evidence="6" type="ORF">GQ26_0251390</name>
</gene>
<evidence type="ECO:0000256" key="4">
    <source>
        <dbReference type="ARBA" id="ARBA00023242"/>
    </source>
</evidence>
<proteinExistence type="predicted"/>
<feature type="domain" description="Zn(2)-C6 fungal-type" evidence="5">
    <location>
        <begin position="7"/>
        <end position="37"/>
    </location>
</feature>
<dbReference type="CDD" id="cd00067">
    <property type="entry name" value="GAL4"/>
    <property type="match status" value="1"/>
</dbReference>
<keyword evidence="1" id="KW-0805">Transcription regulation</keyword>
<comment type="caution">
    <text evidence="6">The sequence shown here is derived from an EMBL/GenBank/DDBJ whole genome shotgun (WGS) entry which is preliminary data.</text>
</comment>
<dbReference type="EMBL" id="JPOX01000025">
    <property type="protein sequence ID" value="KFX45063.1"/>
    <property type="molecule type" value="Genomic_DNA"/>
</dbReference>
<dbReference type="GO" id="GO:0008270">
    <property type="term" value="F:zinc ion binding"/>
    <property type="evidence" value="ECO:0007669"/>
    <property type="project" value="InterPro"/>
</dbReference>
<keyword evidence="2" id="KW-0238">DNA-binding</keyword>
<dbReference type="PROSITE" id="PS50048">
    <property type="entry name" value="ZN2_CY6_FUNGAL_2"/>
    <property type="match status" value="1"/>
</dbReference>